<dbReference type="GO" id="GO:0005524">
    <property type="term" value="F:ATP binding"/>
    <property type="evidence" value="ECO:0007669"/>
    <property type="project" value="UniProtKB-KW"/>
</dbReference>
<dbReference type="Pfam" id="PF14681">
    <property type="entry name" value="UPRTase"/>
    <property type="match status" value="1"/>
</dbReference>
<keyword evidence="6" id="KW-0418">Kinase</keyword>
<dbReference type="EC" id="2.7.1.48" evidence="3"/>
<organism evidence="9 10">
    <name type="scientific">Rhodonia placenta</name>
    <dbReference type="NCBI Taxonomy" id="104341"/>
    <lineage>
        <taxon>Eukaryota</taxon>
        <taxon>Fungi</taxon>
        <taxon>Dikarya</taxon>
        <taxon>Basidiomycota</taxon>
        <taxon>Agaricomycotina</taxon>
        <taxon>Agaricomycetes</taxon>
        <taxon>Polyporales</taxon>
        <taxon>Adustoporiaceae</taxon>
        <taxon>Rhodonia</taxon>
    </lineage>
</organism>
<keyword evidence="7" id="KW-0067">ATP-binding</keyword>
<dbReference type="SUPFAM" id="SSF53271">
    <property type="entry name" value="PRTase-like"/>
    <property type="match status" value="1"/>
</dbReference>
<dbReference type="Gene3D" id="3.40.50.2020">
    <property type="match status" value="1"/>
</dbReference>
<evidence type="ECO:0000259" key="8">
    <source>
        <dbReference type="Pfam" id="PF14681"/>
    </source>
</evidence>
<evidence type="ECO:0000256" key="1">
    <source>
        <dbReference type="ARBA" id="ARBA00004690"/>
    </source>
</evidence>
<evidence type="ECO:0000256" key="6">
    <source>
        <dbReference type="ARBA" id="ARBA00022777"/>
    </source>
</evidence>
<dbReference type="InterPro" id="IPR027417">
    <property type="entry name" value="P-loop_NTPase"/>
</dbReference>
<feature type="domain" description="Phosphoribosyltransferase" evidence="8">
    <location>
        <begin position="93"/>
        <end position="286"/>
    </location>
</feature>
<protein>
    <recommendedName>
        <fullName evidence="3">uridine/cytidine kinase</fullName>
        <ecNumber evidence="3">2.7.1.48</ecNumber>
    </recommendedName>
</protein>
<evidence type="ECO:0000256" key="2">
    <source>
        <dbReference type="ARBA" id="ARBA00005408"/>
    </source>
</evidence>
<dbReference type="FunFam" id="3.40.50.2020:FF:000010">
    <property type="entry name" value="Uridine-cytidine kinase"/>
    <property type="match status" value="1"/>
</dbReference>
<proteinExistence type="inferred from homology"/>
<evidence type="ECO:0000256" key="7">
    <source>
        <dbReference type="ARBA" id="ARBA00022840"/>
    </source>
</evidence>
<dbReference type="CDD" id="cd06223">
    <property type="entry name" value="PRTases_typeI"/>
    <property type="match status" value="1"/>
</dbReference>
<dbReference type="EMBL" id="JADOXO010000063">
    <property type="protein sequence ID" value="KAF9815832.1"/>
    <property type="molecule type" value="Genomic_DNA"/>
</dbReference>
<evidence type="ECO:0000313" key="9">
    <source>
        <dbReference type="EMBL" id="KAF9815832.1"/>
    </source>
</evidence>
<dbReference type="Gene3D" id="3.40.50.300">
    <property type="entry name" value="P-loop containing nucleotide triphosphate hydrolases"/>
    <property type="match status" value="1"/>
</dbReference>
<reference evidence="9" key="1">
    <citation type="submission" date="2020-11" db="EMBL/GenBank/DDBJ databases">
        <authorList>
            <person name="Koelle M."/>
            <person name="Horta M.A.C."/>
            <person name="Nowrousian M."/>
            <person name="Ohm R.A."/>
            <person name="Benz P."/>
            <person name="Pilgard A."/>
        </authorList>
    </citation>
    <scope>NUCLEOTIDE SEQUENCE</scope>
    <source>
        <strain evidence="9">FPRL280</strain>
    </source>
</reference>
<dbReference type="Proteomes" id="UP000639403">
    <property type="component" value="Unassembled WGS sequence"/>
</dbReference>
<comment type="pathway">
    <text evidence="1">Pyrimidine metabolism; UMP biosynthesis via salvage pathway; UMP from uridine: step 1/1.</text>
</comment>
<dbReference type="AlphaFoldDB" id="A0A8H7P4C6"/>
<dbReference type="GO" id="GO:0004849">
    <property type="term" value="F:uridine kinase activity"/>
    <property type="evidence" value="ECO:0007669"/>
    <property type="project" value="UniProtKB-EC"/>
</dbReference>
<evidence type="ECO:0000256" key="4">
    <source>
        <dbReference type="ARBA" id="ARBA00022679"/>
    </source>
</evidence>
<evidence type="ECO:0000256" key="3">
    <source>
        <dbReference type="ARBA" id="ARBA00012137"/>
    </source>
</evidence>
<reference evidence="9" key="2">
    <citation type="journal article" name="Front. Microbiol.">
        <title>Degradative Capacity of Two Strains of Rhodonia placenta: From Phenotype to Genotype.</title>
        <authorList>
            <person name="Kolle M."/>
            <person name="Horta M.A.C."/>
            <person name="Nowrousian M."/>
            <person name="Ohm R.A."/>
            <person name="Benz J.P."/>
            <person name="Pilgard A."/>
        </authorList>
    </citation>
    <scope>NUCLEOTIDE SEQUENCE</scope>
    <source>
        <strain evidence="9">FPRL280</strain>
    </source>
</reference>
<sequence>MDVLMAPGRRYLRFVKPSYDNFVLPTARHANIIVPGSDNSVAIDIISTHIRRQLDERATRLRQRLAGAVPRDLIPEALNPDPTKEHLNLTLLPQTPQLKGMFTILRDNSTRRGDFIFFVDRLSTLLVEKAMELLPYRQKTVVTPCEVAYHGKELDAEYVCGVSIVRSGGPLECGLRRVVNAIPIGSLLIQSEAATGEQILLHLQLPICLRHRHLAEQSWVFLLDAQIGTGAAAFMAIRVLLDHGVPQDHIIFITFLVARCGGITVLQRAFPQVRIVSGAVDSSLRETWLESVEDDDGQTAAEGRKVWVVEPGMGQIDSVVVLAHSTLWNSM</sequence>
<accession>A0A8H7P4C6</accession>
<keyword evidence="4" id="KW-0808">Transferase</keyword>
<evidence type="ECO:0000313" key="10">
    <source>
        <dbReference type="Proteomes" id="UP000639403"/>
    </source>
</evidence>
<dbReference type="GO" id="GO:0008655">
    <property type="term" value="P:pyrimidine-containing compound salvage"/>
    <property type="evidence" value="ECO:0007669"/>
    <property type="project" value="UniProtKB-ARBA"/>
</dbReference>
<name>A0A8H7P4C6_9APHY</name>
<keyword evidence="5" id="KW-0547">Nucleotide-binding</keyword>
<evidence type="ECO:0000256" key="5">
    <source>
        <dbReference type="ARBA" id="ARBA00022741"/>
    </source>
</evidence>
<comment type="similarity">
    <text evidence="2">Belongs to the uridine kinase family.</text>
</comment>
<gene>
    <name evidence="9" type="ORF">IEO21_04344</name>
</gene>
<dbReference type="InterPro" id="IPR000836">
    <property type="entry name" value="PRTase_dom"/>
</dbReference>
<comment type="caution">
    <text evidence="9">The sequence shown here is derived from an EMBL/GenBank/DDBJ whole genome shotgun (WGS) entry which is preliminary data.</text>
</comment>
<dbReference type="InterPro" id="IPR029057">
    <property type="entry name" value="PRTase-like"/>
</dbReference>